<dbReference type="InterPro" id="IPR036640">
    <property type="entry name" value="ABC1_TM_sf"/>
</dbReference>
<keyword evidence="14" id="KW-1185">Reference proteome</keyword>
<evidence type="ECO:0000313" key="14">
    <source>
        <dbReference type="Proteomes" id="UP000306912"/>
    </source>
</evidence>
<dbReference type="GO" id="GO:0016887">
    <property type="term" value="F:ATP hydrolysis activity"/>
    <property type="evidence" value="ECO:0007669"/>
    <property type="project" value="InterPro"/>
</dbReference>
<dbReference type="Gene3D" id="1.20.1560.10">
    <property type="entry name" value="ABC transporter type 1, transmembrane domain"/>
    <property type="match status" value="1"/>
</dbReference>
<feature type="compositionally biased region" description="Polar residues" evidence="9">
    <location>
        <begin position="1"/>
        <end position="10"/>
    </location>
</feature>
<dbReference type="GO" id="GO:0005886">
    <property type="term" value="C:plasma membrane"/>
    <property type="evidence" value="ECO:0007669"/>
    <property type="project" value="UniProtKB-SubCell"/>
</dbReference>
<dbReference type="FunFam" id="1.20.1560.10:FF:000011">
    <property type="entry name" value="Multidrug ABC transporter ATP-binding protein"/>
    <property type="match status" value="1"/>
</dbReference>
<dbReference type="InterPro" id="IPR027417">
    <property type="entry name" value="P-loop_NTPase"/>
</dbReference>
<comment type="caution">
    <text evidence="13">The sequence shown here is derived from an EMBL/GenBank/DDBJ whole genome shotgun (WGS) entry which is preliminary data.</text>
</comment>
<dbReference type="PANTHER" id="PTHR43394:SF1">
    <property type="entry name" value="ATP-BINDING CASSETTE SUB-FAMILY B MEMBER 10, MITOCHONDRIAL"/>
    <property type="match status" value="1"/>
</dbReference>
<keyword evidence="5" id="KW-0547">Nucleotide-binding</keyword>
<feature type="transmembrane region" description="Helical" evidence="10">
    <location>
        <begin position="209"/>
        <end position="226"/>
    </location>
</feature>
<dbReference type="InterPro" id="IPR017871">
    <property type="entry name" value="ABC_transporter-like_CS"/>
</dbReference>
<evidence type="ECO:0000259" key="12">
    <source>
        <dbReference type="PROSITE" id="PS50929"/>
    </source>
</evidence>
<evidence type="ECO:0000256" key="9">
    <source>
        <dbReference type="SAM" id="MobiDB-lite"/>
    </source>
</evidence>
<feature type="transmembrane region" description="Helical" evidence="10">
    <location>
        <begin position="53"/>
        <end position="72"/>
    </location>
</feature>
<feature type="domain" description="ABC transmembrane type-1" evidence="12">
    <location>
        <begin position="56"/>
        <end position="350"/>
    </location>
</feature>
<evidence type="ECO:0000256" key="5">
    <source>
        <dbReference type="ARBA" id="ARBA00022741"/>
    </source>
</evidence>
<comment type="subcellular location">
    <subcellularLocation>
        <location evidence="1">Cell membrane</location>
        <topology evidence="1">Multi-pass membrane protein</topology>
    </subcellularLocation>
</comment>
<dbReference type="InParanoid" id="A0A5R8QEA9"/>
<reference evidence="13 14" key="1">
    <citation type="submission" date="2019-05" db="EMBL/GenBank/DDBJ databases">
        <title>Culicoidintestinum kansasii gen. nov., sp. nov. from the gastrointestinal tract of the biting midge, Culicoides sonorensis.</title>
        <authorList>
            <person name="Neupane S."/>
            <person name="Ghosh A."/>
            <person name="Gunther S."/>
            <person name="Martin K."/>
            <person name="Zurek L."/>
        </authorList>
    </citation>
    <scope>NUCLEOTIDE SEQUENCE [LARGE SCALE GENOMIC DNA]</scope>
    <source>
        <strain evidence="13 14">CS-1</strain>
    </source>
</reference>
<dbReference type="GO" id="GO:0005524">
    <property type="term" value="F:ATP binding"/>
    <property type="evidence" value="ECO:0007669"/>
    <property type="project" value="UniProtKB-KW"/>
</dbReference>
<evidence type="ECO:0000256" key="1">
    <source>
        <dbReference type="ARBA" id="ARBA00004651"/>
    </source>
</evidence>
<dbReference type="SUPFAM" id="SSF52540">
    <property type="entry name" value="P-loop containing nucleoside triphosphate hydrolases"/>
    <property type="match status" value="1"/>
</dbReference>
<dbReference type="FunFam" id="3.40.50.300:FF:000287">
    <property type="entry name" value="Multidrug ABC transporter ATP-binding protein"/>
    <property type="match status" value="1"/>
</dbReference>
<feature type="transmembrane region" description="Helical" evidence="10">
    <location>
        <begin position="101"/>
        <end position="124"/>
    </location>
</feature>
<evidence type="ECO:0000256" key="7">
    <source>
        <dbReference type="ARBA" id="ARBA00022989"/>
    </source>
</evidence>
<evidence type="ECO:0000256" key="10">
    <source>
        <dbReference type="SAM" id="Phobius"/>
    </source>
</evidence>
<keyword evidence="2" id="KW-0813">Transport</keyword>
<dbReference type="EMBL" id="VBWP01000003">
    <property type="protein sequence ID" value="TLG75360.1"/>
    <property type="molecule type" value="Genomic_DNA"/>
</dbReference>
<dbReference type="InterPro" id="IPR003439">
    <property type="entry name" value="ABC_transporter-like_ATP-bd"/>
</dbReference>
<evidence type="ECO:0000259" key="11">
    <source>
        <dbReference type="PROSITE" id="PS50893"/>
    </source>
</evidence>
<dbReference type="OrthoDB" id="9762778at2"/>
<dbReference type="SMART" id="SM00382">
    <property type="entry name" value="AAA"/>
    <property type="match status" value="1"/>
</dbReference>
<dbReference type="CDD" id="cd03254">
    <property type="entry name" value="ABCC_Glucan_exporter_like"/>
    <property type="match status" value="1"/>
</dbReference>
<dbReference type="RefSeq" id="WP_138190567.1">
    <property type="nucleotide sequence ID" value="NZ_VBWP01000003.1"/>
</dbReference>
<feature type="region of interest" description="Disordered" evidence="9">
    <location>
        <begin position="1"/>
        <end position="29"/>
    </location>
</feature>
<dbReference type="PANTHER" id="PTHR43394">
    <property type="entry name" value="ATP-DEPENDENT PERMEASE MDL1, MITOCHONDRIAL"/>
    <property type="match status" value="1"/>
</dbReference>
<keyword evidence="3" id="KW-1003">Cell membrane</keyword>
<evidence type="ECO:0000256" key="3">
    <source>
        <dbReference type="ARBA" id="ARBA00022475"/>
    </source>
</evidence>
<keyword evidence="7 10" id="KW-1133">Transmembrane helix</keyword>
<dbReference type="CDD" id="cd18547">
    <property type="entry name" value="ABC_6TM_Tm288_like"/>
    <property type="match status" value="1"/>
</dbReference>
<name>A0A5R8QEA9_9FIRM</name>
<dbReference type="Pfam" id="PF00664">
    <property type="entry name" value="ABC_membrane"/>
    <property type="match status" value="1"/>
</dbReference>
<dbReference type="PROSITE" id="PS00211">
    <property type="entry name" value="ABC_TRANSPORTER_1"/>
    <property type="match status" value="1"/>
</dbReference>
<feature type="domain" description="ABC transporter" evidence="11">
    <location>
        <begin position="384"/>
        <end position="618"/>
    </location>
</feature>
<feature type="transmembrane region" description="Helical" evidence="10">
    <location>
        <begin position="297"/>
        <end position="319"/>
    </location>
</feature>
<keyword evidence="6 13" id="KW-0067">ATP-binding</keyword>
<dbReference type="GO" id="GO:0015421">
    <property type="term" value="F:ABC-type oligopeptide transporter activity"/>
    <property type="evidence" value="ECO:0007669"/>
    <property type="project" value="TreeGrafter"/>
</dbReference>
<evidence type="ECO:0000313" key="13">
    <source>
        <dbReference type="EMBL" id="TLG75360.1"/>
    </source>
</evidence>
<dbReference type="Pfam" id="PF00005">
    <property type="entry name" value="ABC_tran"/>
    <property type="match status" value="1"/>
</dbReference>
<keyword evidence="8 10" id="KW-0472">Membrane</keyword>
<dbReference type="InterPro" id="IPR039421">
    <property type="entry name" value="Type_1_exporter"/>
</dbReference>
<protein>
    <submittedName>
        <fullName evidence="13">ABC transporter ATP-binding protein</fullName>
    </submittedName>
</protein>
<sequence length="644" mass="70772">MSENNKTQVNKPAPRGGGPGGGPAGAMSRPAEKAQDFKGTLGKLIRYVKPHTFSLVVVFIFAILSTTFSIWSPKILGEATTMVFDGYIKMMMKVPGAGIDFTGIAQILIFVAMLYIGSALFSFVQQFVMAGISQKIVLQMRGDVNAKLIKLPLRFYDNHSHGDVLSRVTNDIDTISTTLQQSLTQLITAVVTIGGVLIMMLTINWQMTLIALLSLPVSAVVTMMIAKRSQKYFVGQQRSLGDVNGHVEEMYSGHNVIKAFGREDESVRVFEENNKELYGYGWKAQFMSGVIMPALKFVGNISYVLLAVVGSLFAISYGLPVGDIQAFLQYSQQFNQPIMQVANIANVIQSTVAAAERVFQLLEEQEEVAQAADSVVIEHPKGHVVFDHVKFGYNDDKILIHDMNIEAKPGQTIAIVGPTGAGKTTLVNLLMRFYELNAGHIYIDGVDITKMDRGHLRQMFGMVLQDTWLFNGTIRDNIAYGNQGAPDGQIIAAAQAASADHFIRTLPNGYDTIVNEDASNISQGQKQLLTIARAILANPEILILDEATSSVDTRTELLIQDAMSKLMEGRTSFVIAHRLSTIRNADMILVMNHGDIIEQGTHDQLLEANGFYADLYNSQFTTNSNADMDEEFETTPNTKPLTAY</sequence>
<evidence type="ECO:0000256" key="2">
    <source>
        <dbReference type="ARBA" id="ARBA00022448"/>
    </source>
</evidence>
<dbReference type="AlphaFoldDB" id="A0A5R8QEA9"/>
<gene>
    <name evidence="13" type="ORF">FEZ08_04745</name>
</gene>
<dbReference type="PROSITE" id="PS50893">
    <property type="entry name" value="ABC_TRANSPORTER_2"/>
    <property type="match status" value="1"/>
</dbReference>
<dbReference type="PROSITE" id="PS50929">
    <property type="entry name" value="ABC_TM1F"/>
    <property type="match status" value="1"/>
</dbReference>
<feature type="transmembrane region" description="Helical" evidence="10">
    <location>
        <begin position="183"/>
        <end position="203"/>
    </location>
</feature>
<evidence type="ECO:0000256" key="8">
    <source>
        <dbReference type="ARBA" id="ARBA00023136"/>
    </source>
</evidence>
<organism evidence="13 14">
    <name type="scientific">Culicoidibacter larvae</name>
    <dbReference type="NCBI Taxonomy" id="2579976"/>
    <lineage>
        <taxon>Bacteria</taxon>
        <taxon>Bacillati</taxon>
        <taxon>Bacillota</taxon>
        <taxon>Culicoidibacteria</taxon>
        <taxon>Culicoidibacterales</taxon>
        <taxon>Culicoidibacteraceae</taxon>
        <taxon>Culicoidibacter</taxon>
    </lineage>
</organism>
<dbReference type="SUPFAM" id="SSF90123">
    <property type="entry name" value="ABC transporter transmembrane region"/>
    <property type="match status" value="1"/>
</dbReference>
<feature type="compositionally biased region" description="Gly residues" evidence="9">
    <location>
        <begin position="15"/>
        <end position="24"/>
    </location>
</feature>
<dbReference type="Gene3D" id="3.40.50.300">
    <property type="entry name" value="P-loop containing nucleotide triphosphate hydrolases"/>
    <property type="match status" value="1"/>
</dbReference>
<dbReference type="Proteomes" id="UP000306912">
    <property type="component" value="Unassembled WGS sequence"/>
</dbReference>
<dbReference type="InterPro" id="IPR011527">
    <property type="entry name" value="ABC1_TM_dom"/>
</dbReference>
<accession>A0A5R8QEA9</accession>
<dbReference type="InterPro" id="IPR003593">
    <property type="entry name" value="AAA+_ATPase"/>
</dbReference>
<evidence type="ECO:0000256" key="4">
    <source>
        <dbReference type="ARBA" id="ARBA00022692"/>
    </source>
</evidence>
<proteinExistence type="predicted"/>
<keyword evidence="4 10" id="KW-0812">Transmembrane</keyword>
<dbReference type="FunCoup" id="A0A5R8QEA9">
    <property type="interactions" value="275"/>
</dbReference>
<feature type="region of interest" description="Disordered" evidence="9">
    <location>
        <begin position="624"/>
        <end position="644"/>
    </location>
</feature>
<evidence type="ECO:0000256" key="6">
    <source>
        <dbReference type="ARBA" id="ARBA00022840"/>
    </source>
</evidence>
<feature type="compositionally biased region" description="Polar residues" evidence="9">
    <location>
        <begin position="634"/>
        <end position="644"/>
    </location>
</feature>